<proteinExistence type="predicted"/>
<organism evidence="1 2">
    <name type="scientific">Winogradskyella poriferorum</name>
    <dbReference type="NCBI Taxonomy" id="307627"/>
    <lineage>
        <taxon>Bacteria</taxon>
        <taxon>Pseudomonadati</taxon>
        <taxon>Bacteroidota</taxon>
        <taxon>Flavobacteriia</taxon>
        <taxon>Flavobacteriales</taxon>
        <taxon>Flavobacteriaceae</taxon>
        <taxon>Winogradskyella</taxon>
    </lineage>
</organism>
<comment type="caution">
    <text evidence="1">The sequence shown here is derived from an EMBL/GenBank/DDBJ whole genome shotgun (WGS) entry which is preliminary data.</text>
</comment>
<keyword evidence="2" id="KW-1185">Reference proteome</keyword>
<dbReference type="Pfam" id="PF25594">
    <property type="entry name" value="GldB_lipo"/>
    <property type="match status" value="1"/>
</dbReference>
<dbReference type="PROSITE" id="PS51257">
    <property type="entry name" value="PROKAR_LIPOPROTEIN"/>
    <property type="match status" value="1"/>
</dbReference>
<protein>
    <submittedName>
        <fullName evidence="1">Gliding motility lipoprotein GldB</fullName>
    </submittedName>
</protein>
<reference evidence="1 2" key="1">
    <citation type="submission" date="2024-02" db="EMBL/GenBank/DDBJ databases">
        <title>Winogradskyella poriferorum JCM 12885.</title>
        <authorList>
            <person name="Zhang D.-F."/>
            <person name="Fu Z.-Y."/>
        </authorList>
    </citation>
    <scope>NUCLEOTIDE SEQUENCE [LARGE SCALE GENOMIC DNA]</scope>
    <source>
        <strain evidence="1 2">JCM 12885</strain>
    </source>
</reference>
<dbReference type="NCBIfam" id="TIGR03514">
    <property type="entry name" value="GldB_lipo"/>
    <property type="match status" value="1"/>
</dbReference>
<dbReference type="Proteomes" id="UP001356704">
    <property type="component" value="Unassembled WGS sequence"/>
</dbReference>
<accession>A0ABU7W1Z8</accession>
<dbReference type="InterPro" id="IPR019853">
    <property type="entry name" value="GldB-like"/>
</dbReference>
<gene>
    <name evidence="1" type="primary">gldB</name>
    <name evidence="1" type="ORF">V1468_01940</name>
</gene>
<sequence length="320" mass="37595">MSLRIFILLILSLALVSCNEDNKLEEEISNINIDFIVERFDKAYADAKPADLPKLKEAYPFLFSKHVPDSIWIERINDTLQNQLLIEVGKAYGDFKDVDFDFERLFQHLKYYDKTFSVPRIVTLTNDVDYRNKTIVTDSLLLVALDNFLGEDHEFYQNIPRYLAQNMRRGQIIPEVAEAYAKKYAFQSNRKTLLDEMIYHGKLLYFKDIMIPFKSDEEKIGYTEQELKWAEANESPIWSYFIEKELLFSTDSKLPSRFIADAPYSKFYLELDNESPGRLGQYMGWQIVRAYAEATDENVLTVLKKEPEEIFNKAKFKPKK</sequence>
<name>A0ABU7W1Z8_9FLAO</name>
<evidence type="ECO:0000313" key="1">
    <source>
        <dbReference type="EMBL" id="MEF3077752.1"/>
    </source>
</evidence>
<dbReference type="RefSeq" id="WP_331808570.1">
    <property type="nucleotide sequence ID" value="NZ_JAZHOU010000001.1"/>
</dbReference>
<keyword evidence="1" id="KW-0449">Lipoprotein</keyword>
<evidence type="ECO:0000313" key="2">
    <source>
        <dbReference type="Proteomes" id="UP001356704"/>
    </source>
</evidence>
<dbReference type="EMBL" id="JAZHOU010000001">
    <property type="protein sequence ID" value="MEF3077752.1"/>
    <property type="molecule type" value="Genomic_DNA"/>
</dbReference>